<gene>
    <name evidence="1" type="ORF">LVIROSA_LOCUS7052</name>
</gene>
<name>A0AAU9M1W1_9ASTR</name>
<reference evidence="1 2" key="1">
    <citation type="submission" date="2022-01" db="EMBL/GenBank/DDBJ databases">
        <authorList>
            <person name="Xiong W."/>
            <person name="Schranz E."/>
        </authorList>
    </citation>
    <scope>NUCLEOTIDE SEQUENCE [LARGE SCALE GENOMIC DNA]</scope>
</reference>
<dbReference type="Proteomes" id="UP001157418">
    <property type="component" value="Unassembled WGS sequence"/>
</dbReference>
<dbReference type="AlphaFoldDB" id="A0AAU9M1W1"/>
<sequence>MKADRFQKQRFLVLCLHCTVGLHMDSCEVNMLRFQVRLNIPNGGMVRHTGDVEATVVACKAVKEAVKIKWVEIFTSDPPNRFKI</sequence>
<protein>
    <submittedName>
        <fullName evidence="1">Uncharacterized protein</fullName>
    </submittedName>
</protein>
<comment type="caution">
    <text evidence="1">The sequence shown here is derived from an EMBL/GenBank/DDBJ whole genome shotgun (WGS) entry which is preliminary data.</text>
</comment>
<proteinExistence type="predicted"/>
<dbReference type="EMBL" id="CAKMRJ010000372">
    <property type="protein sequence ID" value="CAH1419531.1"/>
    <property type="molecule type" value="Genomic_DNA"/>
</dbReference>
<evidence type="ECO:0000313" key="1">
    <source>
        <dbReference type="EMBL" id="CAH1419531.1"/>
    </source>
</evidence>
<evidence type="ECO:0000313" key="2">
    <source>
        <dbReference type="Proteomes" id="UP001157418"/>
    </source>
</evidence>
<keyword evidence="2" id="KW-1185">Reference proteome</keyword>
<organism evidence="1 2">
    <name type="scientific">Lactuca virosa</name>
    <dbReference type="NCBI Taxonomy" id="75947"/>
    <lineage>
        <taxon>Eukaryota</taxon>
        <taxon>Viridiplantae</taxon>
        <taxon>Streptophyta</taxon>
        <taxon>Embryophyta</taxon>
        <taxon>Tracheophyta</taxon>
        <taxon>Spermatophyta</taxon>
        <taxon>Magnoliopsida</taxon>
        <taxon>eudicotyledons</taxon>
        <taxon>Gunneridae</taxon>
        <taxon>Pentapetalae</taxon>
        <taxon>asterids</taxon>
        <taxon>campanulids</taxon>
        <taxon>Asterales</taxon>
        <taxon>Asteraceae</taxon>
        <taxon>Cichorioideae</taxon>
        <taxon>Cichorieae</taxon>
        <taxon>Lactucinae</taxon>
        <taxon>Lactuca</taxon>
    </lineage>
</organism>
<accession>A0AAU9M1W1</accession>